<evidence type="ECO:0000313" key="1">
    <source>
        <dbReference type="EMBL" id="QDT93063.1"/>
    </source>
</evidence>
<evidence type="ECO:0000313" key="2">
    <source>
        <dbReference type="Proteomes" id="UP000316855"/>
    </source>
</evidence>
<sequence>MPRILRTRQANEDVLSIWDYIATHDKAAVD</sequence>
<proteinExistence type="predicted"/>
<dbReference type="EMBL" id="CP036343">
    <property type="protein sequence ID" value="QDT93063.1"/>
    <property type="molecule type" value="Genomic_DNA"/>
</dbReference>
<dbReference type="AlphaFoldDB" id="A0A517VJ91"/>
<protein>
    <submittedName>
        <fullName evidence="1">Uncharacterized protein</fullName>
    </submittedName>
</protein>
<reference evidence="1 2" key="1">
    <citation type="submission" date="2019-02" db="EMBL/GenBank/DDBJ databases">
        <title>Deep-cultivation of Planctomycetes and their phenomic and genomic characterization uncovers novel biology.</title>
        <authorList>
            <person name="Wiegand S."/>
            <person name="Jogler M."/>
            <person name="Boedeker C."/>
            <person name="Pinto D."/>
            <person name="Vollmers J."/>
            <person name="Rivas-Marin E."/>
            <person name="Kohn T."/>
            <person name="Peeters S.H."/>
            <person name="Heuer A."/>
            <person name="Rast P."/>
            <person name="Oberbeckmann S."/>
            <person name="Bunk B."/>
            <person name="Jeske O."/>
            <person name="Meyerdierks A."/>
            <person name="Storesund J.E."/>
            <person name="Kallscheuer N."/>
            <person name="Luecker S."/>
            <person name="Lage O.M."/>
            <person name="Pohl T."/>
            <person name="Merkel B.J."/>
            <person name="Hornburger P."/>
            <person name="Mueller R.-W."/>
            <person name="Bruemmer F."/>
            <person name="Labrenz M."/>
            <person name="Spormann A.M."/>
            <person name="Op den Camp H."/>
            <person name="Overmann J."/>
            <person name="Amann R."/>
            <person name="Jetten M.S.M."/>
            <person name="Mascher T."/>
            <person name="Medema M.H."/>
            <person name="Devos D.P."/>
            <person name="Kaster A.-K."/>
            <person name="Ovreas L."/>
            <person name="Rohde M."/>
            <person name="Galperin M.Y."/>
            <person name="Jogler C."/>
        </authorList>
    </citation>
    <scope>NUCLEOTIDE SEQUENCE [LARGE SCALE GENOMIC DNA]</scope>
    <source>
        <strain evidence="1 2">Pan161</strain>
    </source>
</reference>
<name>A0A517VJ91_9PLAN</name>
<organism evidence="1 2">
    <name type="scientific">Gimesia algae</name>
    <dbReference type="NCBI Taxonomy" id="2527971"/>
    <lineage>
        <taxon>Bacteria</taxon>
        <taxon>Pseudomonadati</taxon>
        <taxon>Planctomycetota</taxon>
        <taxon>Planctomycetia</taxon>
        <taxon>Planctomycetales</taxon>
        <taxon>Planctomycetaceae</taxon>
        <taxon>Gimesia</taxon>
    </lineage>
</organism>
<keyword evidence="2" id="KW-1185">Reference proteome</keyword>
<dbReference type="KEGG" id="gax:Pan161_47370"/>
<gene>
    <name evidence="1" type="ORF">Pan161_47370</name>
</gene>
<accession>A0A517VJ91</accession>
<dbReference type="Proteomes" id="UP000316855">
    <property type="component" value="Chromosome"/>
</dbReference>